<dbReference type="AlphaFoldDB" id="A0AAD9UHK1"/>
<evidence type="ECO:0000256" key="7">
    <source>
        <dbReference type="ARBA" id="ARBA00023065"/>
    </source>
</evidence>
<evidence type="ECO:0000256" key="1">
    <source>
        <dbReference type="ARBA" id="ARBA00004141"/>
    </source>
</evidence>
<feature type="region of interest" description="Disordered" evidence="12">
    <location>
        <begin position="1"/>
        <end position="26"/>
    </location>
</feature>
<evidence type="ECO:0000313" key="15">
    <source>
        <dbReference type="Proteomes" id="UP001209878"/>
    </source>
</evidence>
<evidence type="ECO:0000256" key="12">
    <source>
        <dbReference type="SAM" id="MobiDB-lite"/>
    </source>
</evidence>
<keyword evidence="2 11" id="KW-0813">Transport</keyword>
<evidence type="ECO:0000256" key="10">
    <source>
        <dbReference type="ARBA" id="ARBA00023303"/>
    </source>
</evidence>
<dbReference type="Gene3D" id="1.10.287.770">
    <property type="entry name" value="YojJ-like"/>
    <property type="match status" value="1"/>
</dbReference>
<dbReference type="PANTHER" id="PTHR11690">
    <property type="entry name" value="AMILORIDE-SENSITIVE SODIUM CHANNEL-RELATED"/>
    <property type="match status" value="1"/>
</dbReference>
<organism evidence="14 15">
    <name type="scientific">Ridgeia piscesae</name>
    <name type="common">Tubeworm</name>
    <dbReference type="NCBI Taxonomy" id="27915"/>
    <lineage>
        <taxon>Eukaryota</taxon>
        <taxon>Metazoa</taxon>
        <taxon>Spiralia</taxon>
        <taxon>Lophotrochozoa</taxon>
        <taxon>Annelida</taxon>
        <taxon>Polychaeta</taxon>
        <taxon>Sedentaria</taxon>
        <taxon>Canalipalpata</taxon>
        <taxon>Sabellida</taxon>
        <taxon>Siboglinidae</taxon>
        <taxon>Ridgeia</taxon>
    </lineage>
</organism>
<sequence>MSNDIGDCSREEKGSQDGIMNKDSNDGQLEMQTKAAGEKYGLQLLLNIEQYQYTKGPHNAAGLKLLLHGQEEIPQSKNLPPPHGDCVQDRPLRHFARYSQTACFMECSLNFTVERCGCRDFYMPGCPVDCEVTNYRSSKSYAAVAKDDNRKFALTDEYTDSMQTTLKDSIDAKEHLEHREHNEWLITVARLEYTEQREAAVITQKYLERLHTAYIAGDALNIEEVITYDRHSRTYVKVATFNDSETVIKMYERVSEHFQSYVSNIDALLQMSNSSDEIVDENFIESYIRYASGFYEELHGRTCAFMELVMSEPLLTELYKRLDTDYYYDYFSDDDQISYITKALRGEFYCDEWREPHIFGQVNNWLWLWGMSALQSKVTSLLEQSRLNGAFYRVGDIGGSMGMFIGASIITLFEAVDVFLLALARRWR</sequence>
<keyword evidence="3 11" id="KW-0894">Sodium channel</keyword>
<keyword evidence="4 11" id="KW-0812">Transmembrane</keyword>
<evidence type="ECO:0000256" key="5">
    <source>
        <dbReference type="ARBA" id="ARBA00022989"/>
    </source>
</evidence>
<keyword evidence="7 11" id="KW-0406">Ion transport</keyword>
<evidence type="ECO:0000256" key="3">
    <source>
        <dbReference type="ARBA" id="ARBA00022461"/>
    </source>
</evidence>
<dbReference type="GO" id="GO:0005886">
    <property type="term" value="C:plasma membrane"/>
    <property type="evidence" value="ECO:0007669"/>
    <property type="project" value="TreeGrafter"/>
</dbReference>
<evidence type="ECO:0000256" key="13">
    <source>
        <dbReference type="SAM" id="Phobius"/>
    </source>
</evidence>
<dbReference type="Proteomes" id="UP001209878">
    <property type="component" value="Unassembled WGS sequence"/>
</dbReference>
<protein>
    <submittedName>
        <fullName evidence="14">Uncharacterized protein</fullName>
    </submittedName>
</protein>
<keyword evidence="8 13" id="KW-0472">Membrane</keyword>
<evidence type="ECO:0000256" key="8">
    <source>
        <dbReference type="ARBA" id="ARBA00023136"/>
    </source>
</evidence>
<keyword evidence="15" id="KW-1185">Reference proteome</keyword>
<dbReference type="Pfam" id="PF00858">
    <property type="entry name" value="ASC"/>
    <property type="match status" value="1"/>
</dbReference>
<evidence type="ECO:0000256" key="9">
    <source>
        <dbReference type="ARBA" id="ARBA00023201"/>
    </source>
</evidence>
<dbReference type="GO" id="GO:0015280">
    <property type="term" value="F:ligand-gated sodium channel activity"/>
    <property type="evidence" value="ECO:0007669"/>
    <property type="project" value="TreeGrafter"/>
</dbReference>
<evidence type="ECO:0000256" key="6">
    <source>
        <dbReference type="ARBA" id="ARBA00023053"/>
    </source>
</evidence>
<dbReference type="InterPro" id="IPR001873">
    <property type="entry name" value="ENaC"/>
</dbReference>
<comment type="similarity">
    <text evidence="11">Belongs to the amiloride-sensitive sodium channel (TC 1.A.6) family.</text>
</comment>
<evidence type="ECO:0000256" key="11">
    <source>
        <dbReference type="RuleBase" id="RU000679"/>
    </source>
</evidence>
<dbReference type="EMBL" id="JAODUO010000101">
    <property type="protein sequence ID" value="KAK2189640.1"/>
    <property type="molecule type" value="Genomic_DNA"/>
</dbReference>
<name>A0AAD9UHK1_RIDPI</name>
<keyword evidence="6" id="KW-0915">Sodium</keyword>
<reference evidence="14" key="1">
    <citation type="journal article" date="2023" name="Mol. Biol. Evol.">
        <title>Third-Generation Sequencing Reveals the Adaptive Role of the Epigenome in Three Deep-Sea Polychaetes.</title>
        <authorList>
            <person name="Perez M."/>
            <person name="Aroh O."/>
            <person name="Sun Y."/>
            <person name="Lan Y."/>
            <person name="Juniper S.K."/>
            <person name="Young C.R."/>
            <person name="Angers B."/>
            <person name="Qian P.Y."/>
        </authorList>
    </citation>
    <scope>NUCLEOTIDE SEQUENCE</scope>
    <source>
        <strain evidence="14">R07B-5</strain>
    </source>
</reference>
<keyword evidence="9 11" id="KW-0739">Sodium transport</keyword>
<proteinExistence type="inferred from homology"/>
<feature type="transmembrane region" description="Helical" evidence="13">
    <location>
        <begin position="401"/>
        <end position="424"/>
    </location>
</feature>
<evidence type="ECO:0000256" key="2">
    <source>
        <dbReference type="ARBA" id="ARBA00022448"/>
    </source>
</evidence>
<gene>
    <name evidence="14" type="ORF">NP493_101g09056</name>
</gene>
<dbReference type="PANTHER" id="PTHR11690:SF300">
    <property type="entry name" value="PICKPOCKET PROTEIN 19"/>
    <property type="match status" value="1"/>
</dbReference>
<keyword evidence="10 11" id="KW-0407">Ion channel</keyword>
<accession>A0AAD9UHK1</accession>
<evidence type="ECO:0000256" key="4">
    <source>
        <dbReference type="ARBA" id="ARBA00022692"/>
    </source>
</evidence>
<dbReference type="Gene3D" id="1.10.287.820">
    <property type="entry name" value="Acid-sensing ion channel domain"/>
    <property type="match status" value="1"/>
</dbReference>
<evidence type="ECO:0000313" key="14">
    <source>
        <dbReference type="EMBL" id="KAK2189640.1"/>
    </source>
</evidence>
<comment type="caution">
    <text evidence="14">The sequence shown here is derived from an EMBL/GenBank/DDBJ whole genome shotgun (WGS) entry which is preliminary data.</text>
</comment>
<comment type="subcellular location">
    <subcellularLocation>
        <location evidence="1">Membrane</location>
        <topology evidence="1">Multi-pass membrane protein</topology>
    </subcellularLocation>
</comment>
<keyword evidence="5 13" id="KW-1133">Transmembrane helix</keyword>